<protein>
    <submittedName>
        <fullName evidence="1">Uncharacterized protein</fullName>
    </submittedName>
</protein>
<reference evidence="1 2" key="1">
    <citation type="submission" date="2020-06" db="EMBL/GenBank/DDBJ databases">
        <title>Genomic analysis of Salicibibacter sp. NKC21-4.</title>
        <authorList>
            <person name="Oh Y.J."/>
        </authorList>
    </citation>
    <scope>NUCLEOTIDE SEQUENCE [LARGE SCALE GENOMIC DNA]</scope>
    <source>
        <strain evidence="1 2">NKC21-4</strain>
    </source>
</reference>
<dbReference type="Proteomes" id="UP000595349">
    <property type="component" value="Chromosome"/>
</dbReference>
<evidence type="ECO:0000313" key="2">
    <source>
        <dbReference type="Proteomes" id="UP000595349"/>
    </source>
</evidence>
<accession>A0A7T7CF52</accession>
<dbReference type="EMBL" id="CP054706">
    <property type="protein sequence ID" value="QQK79619.1"/>
    <property type="molecule type" value="Genomic_DNA"/>
</dbReference>
<dbReference type="KEGG" id="scib:HUG20_06830"/>
<name>A0A7T7CF52_9BACI</name>
<keyword evidence="2" id="KW-1185">Reference proteome</keyword>
<dbReference type="RefSeq" id="WP_200089517.1">
    <property type="nucleotide sequence ID" value="NZ_CP054706.1"/>
</dbReference>
<evidence type="ECO:0000313" key="1">
    <source>
        <dbReference type="EMBL" id="QQK79619.1"/>
    </source>
</evidence>
<sequence length="47" mass="5333">MVTQASEPDINVGNDLVDKLEKERLWILEQAETLAGDRGYDDTKLIE</sequence>
<dbReference type="AlphaFoldDB" id="A0A7T7CF52"/>
<proteinExistence type="predicted"/>
<organism evidence="1 2">
    <name type="scientific">Salicibibacter cibi</name>
    <dbReference type="NCBI Taxonomy" id="2743001"/>
    <lineage>
        <taxon>Bacteria</taxon>
        <taxon>Bacillati</taxon>
        <taxon>Bacillota</taxon>
        <taxon>Bacilli</taxon>
        <taxon>Bacillales</taxon>
        <taxon>Bacillaceae</taxon>
        <taxon>Salicibibacter</taxon>
    </lineage>
</organism>
<gene>
    <name evidence="1" type="ORF">HUG20_06830</name>
</gene>